<evidence type="ECO:0000313" key="3">
    <source>
        <dbReference type="Proteomes" id="UP000051913"/>
    </source>
</evidence>
<accession>A0A0R3KN60</accession>
<comment type="caution">
    <text evidence="2">The sequence shown here is derived from an EMBL/GenBank/DDBJ whole genome shotgun (WGS) entry which is preliminary data.</text>
</comment>
<dbReference type="OrthoDB" id="8243853at2"/>
<dbReference type="Proteomes" id="UP000051913">
    <property type="component" value="Unassembled WGS sequence"/>
</dbReference>
<dbReference type="EMBL" id="LLXX01000229">
    <property type="protein sequence ID" value="KRQ92673.1"/>
    <property type="molecule type" value="Genomic_DNA"/>
</dbReference>
<keyword evidence="3" id="KW-1185">Reference proteome</keyword>
<organism evidence="2 3">
    <name type="scientific">Bradyrhizobium valentinum</name>
    <dbReference type="NCBI Taxonomy" id="1518501"/>
    <lineage>
        <taxon>Bacteria</taxon>
        <taxon>Pseudomonadati</taxon>
        <taxon>Pseudomonadota</taxon>
        <taxon>Alphaproteobacteria</taxon>
        <taxon>Hyphomicrobiales</taxon>
        <taxon>Nitrobacteraceae</taxon>
        <taxon>Bradyrhizobium</taxon>
    </lineage>
</organism>
<proteinExistence type="predicted"/>
<sequence>MKMTLRTAAIAISTFVCAALWSLGWSEQGGVSLSVNKADAQQRVYITRGYAARAAYVEPGSWYAVRAYYFGGPWSGAGYSYTGWADYAARHGIGCTPGTSIKGGDGIMYLCQ</sequence>
<keyword evidence="1" id="KW-0732">Signal</keyword>
<dbReference type="AlphaFoldDB" id="A0A0R3KN60"/>
<protein>
    <submittedName>
        <fullName evidence="2">Uncharacterized protein</fullName>
    </submittedName>
</protein>
<gene>
    <name evidence="2" type="ORF">CP49_33010</name>
</gene>
<feature type="signal peptide" evidence="1">
    <location>
        <begin position="1"/>
        <end position="18"/>
    </location>
</feature>
<evidence type="ECO:0000256" key="1">
    <source>
        <dbReference type="SAM" id="SignalP"/>
    </source>
</evidence>
<reference evidence="2 3" key="1">
    <citation type="submission" date="2014-03" db="EMBL/GenBank/DDBJ databases">
        <title>Bradyrhizobium valentinum sp. nov., isolated from effective nodules of Lupinus mariae-josephae, a lupine endemic of basic-lime soils in Eastern Spain.</title>
        <authorList>
            <person name="Duran D."/>
            <person name="Rey L."/>
            <person name="Navarro A."/>
            <person name="Busquets A."/>
            <person name="Imperial J."/>
            <person name="Ruiz-Argueso T."/>
        </authorList>
    </citation>
    <scope>NUCLEOTIDE SEQUENCE [LARGE SCALE GENOMIC DNA]</scope>
    <source>
        <strain evidence="2 3">LmjM3</strain>
    </source>
</reference>
<dbReference type="RefSeq" id="WP_057855498.1">
    <property type="nucleotide sequence ID" value="NZ_LLXX01000229.1"/>
</dbReference>
<feature type="chain" id="PRO_5009796801" evidence="1">
    <location>
        <begin position="19"/>
        <end position="112"/>
    </location>
</feature>
<name>A0A0R3KN60_9BRAD</name>
<evidence type="ECO:0000313" key="2">
    <source>
        <dbReference type="EMBL" id="KRQ92673.1"/>
    </source>
</evidence>